<evidence type="ECO:0000256" key="1">
    <source>
        <dbReference type="SAM" id="Phobius"/>
    </source>
</evidence>
<feature type="transmembrane region" description="Helical" evidence="1">
    <location>
        <begin position="318"/>
        <end position="336"/>
    </location>
</feature>
<evidence type="ECO:0008006" key="4">
    <source>
        <dbReference type="Google" id="ProtNLM"/>
    </source>
</evidence>
<dbReference type="Proteomes" id="UP001165652">
    <property type="component" value="Unassembled WGS sequence"/>
</dbReference>
<dbReference type="InterPro" id="IPR018580">
    <property type="entry name" value="Uncharacterised_YfhO"/>
</dbReference>
<evidence type="ECO:0000313" key="3">
    <source>
        <dbReference type="Proteomes" id="UP001165652"/>
    </source>
</evidence>
<feature type="transmembrane region" description="Helical" evidence="1">
    <location>
        <begin position="348"/>
        <end position="375"/>
    </location>
</feature>
<accession>A0ABT5JIY4</accession>
<organism evidence="2 3">
    <name type="scientific">Rhodoplanes tepidamans</name>
    <name type="common">Rhodoplanes cryptolactis</name>
    <dbReference type="NCBI Taxonomy" id="200616"/>
    <lineage>
        <taxon>Bacteria</taxon>
        <taxon>Pseudomonadati</taxon>
        <taxon>Pseudomonadota</taxon>
        <taxon>Alphaproteobacteria</taxon>
        <taxon>Hyphomicrobiales</taxon>
        <taxon>Nitrobacteraceae</taxon>
        <taxon>Rhodoplanes</taxon>
    </lineage>
</organism>
<feature type="transmembrane region" description="Helical" evidence="1">
    <location>
        <begin position="416"/>
        <end position="437"/>
    </location>
</feature>
<feature type="transmembrane region" description="Helical" evidence="1">
    <location>
        <begin position="208"/>
        <end position="225"/>
    </location>
</feature>
<feature type="transmembrane region" description="Helical" evidence="1">
    <location>
        <begin position="25"/>
        <end position="44"/>
    </location>
</feature>
<keyword evidence="1" id="KW-0472">Membrane</keyword>
<feature type="transmembrane region" description="Helical" evidence="1">
    <location>
        <begin position="165"/>
        <end position="182"/>
    </location>
</feature>
<gene>
    <name evidence="2" type="ORF">PQJ73_27990</name>
</gene>
<comment type="caution">
    <text evidence="2">The sequence shown here is derived from an EMBL/GenBank/DDBJ whole genome shotgun (WGS) entry which is preliminary data.</text>
</comment>
<feature type="transmembrane region" description="Helical" evidence="1">
    <location>
        <begin position="475"/>
        <end position="494"/>
    </location>
</feature>
<feature type="transmembrane region" description="Helical" evidence="1">
    <location>
        <begin position="237"/>
        <end position="257"/>
    </location>
</feature>
<proteinExistence type="predicted"/>
<keyword evidence="1" id="KW-1133">Transmembrane helix</keyword>
<feature type="transmembrane region" description="Helical" evidence="1">
    <location>
        <begin position="56"/>
        <end position="75"/>
    </location>
</feature>
<evidence type="ECO:0000313" key="2">
    <source>
        <dbReference type="EMBL" id="MDC7789539.1"/>
    </source>
</evidence>
<dbReference type="RefSeq" id="WP_272780359.1">
    <property type="nucleotide sequence ID" value="NZ_JAQQLI010000077.1"/>
</dbReference>
<reference evidence="2" key="1">
    <citation type="journal article" date="2023" name="Microbiol Resour">
        <title>Genome Sequences of Rhodoplanes serenus and Two Thermotolerant Strains, Rhodoplanes tepidamans and 'Rhodoplanes cryptolactis,' Further Refine the Genus.</title>
        <authorList>
            <person name="Rayyan A.A."/>
            <person name="Kyndt J.A."/>
        </authorList>
    </citation>
    <scope>NUCLEOTIDE SEQUENCE</scope>
    <source>
        <strain evidence="2">DSM 9987</strain>
    </source>
</reference>
<feature type="transmembrane region" description="Helical" evidence="1">
    <location>
        <begin position="387"/>
        <end position="407"/>
    </location>
</feature>
<feature type="transmembrane region" description="Helical" evidence="1">
    <location>
        <begin position="187"/>
        <end position="202"/>
    </location>
</feature>
<keyword evidence="1" id="KW-0812">Transmembrane</keyword>
<keyword evidence="3" id="KW-1185">Reference proteome</keyword>
<dbReference type="EMBL" id="JAQQLI010000077">
    <property type="protein sequence ID" value="MDC7789539.1"/>
    <property type="molecule type" value="Genomic_DNA"/>
</dbReference>
<feature type="transmembrane region" description="Helical" evidence="1">
    <location>
        <begin position="443"/>
        <end position="468"/>
    </location>
</feature>
<protein>
    <recommendedName>
        <fullName evidence="4">YfhO family protein</fullName>
    </recommendedName>
</protein>
<name>A0ABT5JIY4_RHOTP</name>
<feature type="transmembrane region" description="Helical" evidence="1">
    <location>
        <begin position="112"/>
        <end position="132"/>
    </location>
</feature>
<feature type="transmembrane region" description="Helical" evidence="1">
    <location>
        <begin position="139"/>
        <end position="159"/>
    </location>
</feature>
<sequence>MTTASARPSGPRPELAAPAPAGGPAIVFAVAAVWSLAVARTIAVGTVVPWDSKNQVYAFFRFLAGALAAGGTPFWNPYTYGGLPSVADPQSLVWSPVFVAVALVDPAPSLRAFDLLVSAHLLAGGLALAALGRRRGWPAAACVLAAAVFILGGAAAGRLQHTGMILSYAQAPVALLLISLALDRRSYLAALAAGVAAALLVLGRNQAALLLCAVVAAAAVAMLAPAPRPLARLRTRLGVLATMAVTAVAVAAVPMLLTLQLAALSNRPVVTLADALAGSLHPANLATLFAADVLGSHGAYYGPGGTASPDLFNTDDSFNYLFVGGVPMLLLAWLGLGGGGVLARGARLWSAAAALALLYMLGRFTPVFALAFAHVPGVDLFRRPVDGSFVLTLALAMLSGALLAAYVRDGLPRRPWIAGAVAVAALAGLAAVAVRFAQASGHAGHALAALGPAFAVVLAAATVLALGARAGRRDLAAAVVTAIAAAELLGWNAAFRLNAEPREAYAALEAPAGADAAVIAVVDRALAAAHAAGDRPRVEVVGLGGAWQNLAMVRGWEAVNGYNPVRLGAYDRLVAPAEENWRFGFRRFPESFAGFDSPLAREIGLGLLVLGAPLATLPGQPHLPAAEPLLEGPRAWVYRLPGARPRAEVRPAGAARITAWRPDRVAVAVEADGPATLVLHDLLYPGWVAELDGAPAPIGPVAPLFRGVAVPAGRHAVVFRFAPLSTDNLLVALKGLAGPAPAAPAR</sequence>
<dbReference type="PANTHER" id="PTHR38454">
    <property type="entry name" value="INTEGRAL MEMBRANE PROTEIN-RELATED"/>
    <property type="match status" value="1"/>
</dbReference>
<reference evidence="2" key="2">
    <citation type="submission" date="2023-02" db="EMBL/GenBank/DDBJ databases">
        <authorList>
            <person name="Rayyan A."/>
            <person name="Meyer T."/>
            <person name="Kyndt J.A."/>
        </authorList>
    </citation>
    <scope>NUCLEOTIDE SEQUENCE</scope>
    <source>
        <strain evidence="2">DSM 9987</strain>
    </source>
</reference>
<dbReference type="PANTHER" id="PTHR38454:SF1">
    <property type="entry name" value="INTEGRAL MEMBRANE PROTEIN"/>
    <property type="match status" value="1"/>
</dbReference>